<feature type="coiled-coil region" evidence="1">
    <location>
        <begin position="30"/>
        <end position="120"/>
    </location>
</feature>
<dbReference type="EMBL" id="LGRX02034213">
    <property type="protein sequence ID" value="KAK3238438.1"/>
    <property type="molecule type" value="Genomic_DNA"/>
</dbReference>
<dbReference type="Proteomes" id="UP001190700">
    <property type="component" value="Unassembled WGS sequence"/>
</dbReference>
<evidence type="ECO:0000256" key="2">
    <source>
        <dbReference type="SAM" id="MobiDB-lite"/>
    </source>
</evidence>
<feature type="region of interest" description="Disordered" evidence="2">
    <location>
        <begin position="394"/>
        <end position="425"/>
    </location>
</feature>
<keyword evidence="1" id="KW-0175">Coiled coil</keyword>
<feature type="coiled-coil region" evidence="1">
    <location>
        <begin position="146"/>
        <end position="323"/>
    </location>
</feature>
<gene>
    <name evidence="3" type="ORF">CYMTET_51546</name>
</gene>
<evidence type="ECO:0000313" key="4">
    <source>
        <dbReference type="Proteomes" id="UP001190700"/>
    </source>
</evidence>
<keyword evidence="4" id="KW-1185">Reference proteome</keyword>
<protein>
    <submittedName>
        <fullName evidence="3">Uncharacterized protein</fullName>
    </submittedName>
</protein>
<proteinExistence type="predicted"/>
<sequence>MPGPRASPLIGGYSAQSPFGTSAAMVNVHSQAVQGAMVSLQNKVQELSAENVRYETGEADLRKELQGSREELALAHRELEAVKRNLQASEQNTFDKTQQLENLREELQTLTMRHTKATEAALTERRSLEDASRELSMHYQAKQTKLLEVQAERDAHASEREHLQQQLSQLKETGIDLRNERFRLQEKAAAMEAQSRGMEQLAETKHLLEKEIVEVKLRNARLEEQVEEVSRRNFLTKDRDERILRATEEITSEKQDLACERDRLRSENSSLLQMRDAAEARAQALQESLWRCETNLAEASANKARLEEELRKAQVGLQKSVERLDKGLNHNMEKMEEVYGQKSELQCSAFESQASALADRYMIGVEMAGDKADMLAHRLVKLEGMVQLAVSQLGERGHSPSAEYQRSPMGFRPETPGSDAMLDRDSAPDQALRNLLSLNDKLLQRLNEPVPVVSPTPLTPNAGSSELYDTLVTQMGDSEMLLERLASRLRPRRKGQAIKGADLEPAASRPSLAAGPRPTSAPVSRPVERGHRASPAPSKAAGGVSRTQIKIPTSASIPPRTPTKTPIKTPSKWKQVAKEVKQKRSNTGAHK</sequence>
<evidence type="ECO:0000256" key="1">
    <source>
        <dbReference type="SAM" id="Coils"/>
    </source>
</evidence>
<feature type="compositionally biased region" description="Low complexity" evidence="2">
    <location>
        <begin position="562"/>
        <end position="574"/>
    </location>
</feature>
<comment type="caution">
    <text evidence="3">The sequence shown here is derived from an EMBL/GenBank/DDBJ whole genome shotgun (WGS) entry which is preliminary data.</text>
</comment>
<accession>A0AAE0BKU3</accession>
<name>A0AAE0BKU3_9CHLO</name>
<reference evidence="3 4" key="1">
    <citation type="journal article" date="2015" name="Genome Biol. Evol.">
        <title>Comparative Genomics of a Bacterivorous Green Alga Reveals Evolutionary Causalities and Consequences of Phago-Mixotrophic Mode of Nutrition.</title>
        <authorList>
            <person name="Burns J.A."/>
            <person name="Paasch A."/>
            <person name="Narechania A."/>
            <person name="Kim E."/>
        </authorList>
    </citation>
    <scope>NUCLEOTIDE SEQUENCE [LARGE SCALE GENOMIC DNA]</scope>
    <source>
        <strain evidence="3 4">PLY_AMNH</strain>
    </source>
</reference>
<evidence type="ECO:0000313" key="3">
    <source>
        <dbReference type="EMBL" id="KAK3238438.1"/>
    </source>
</evidence>
<feature type="compositionally biased region" description="Polar residues" evidence="2">
    <location>
        <begin position="545"/>
        <end position="556"/>
    </location>
</feature>
<dbReference type="AlphaFoldDB" id="A0AAE0BKU3"/>
<organism evidence="3 4">
    <name type="scientific">Cymbomonas tetramitiformis</name>
    <dbReference type="NCBI Taxonomy" id="36881"/>
    <lineage>
        <taxon>Eukaryota</taxon>
        <taxon>Viridiplantae</taxon>
        <taxon>Chlorophyta</taxon>
        <taxon>Pyramimonadophyceae</taxon>
        <taxon>Pyramimonadales</taxon>
        <taxon>Pyramimonadaceae</taxon>
        <taxon>Cymbomonas</taxon>
    </lineage>
</organism>
<feature type="region of interest" description="Disordered" evidence="2">
    <location>
        <begin position="492"/>
        <end position="591"/>
    </location>
</feature>